<dbReference type="GO" id="GO:0047288">
    <property type="term" value="F:beta-D-galactosyl-(1-&gt;3)-N-acetyl-beta-D-galactosaminide alpha-2,3- sialyltransferase"/>
    <property type="evidence" value="ECO:0007669"/>
    <property type="project" value="TreeGrafter"/>
</dbReference>
<evidence type="ECO:0000313" key="11">
    <source>
        <dbReference type="Proteomes" id="UP001190640"/>
    </source>
</evidence>
<keyword evidence="4" id="KW-0808">Transferase</keyword>
<evidence type="ECO:0000256" key="4">
    <source>
        <dbReference type="ARBA" id="ARBA00022679"/>
    </source>
</evidence>
<dbReference type="GeneID" id="129341908"/>
<evidence type="ECO:0000256" key="8">
    <source>
        <dbReference type="ARBA" id="ARBA00023034"/>
    </source>
</evidence>
<comment type="subcellular location">
    <subcellularLocation>
        <location evidence="1">Golgi apparatus membrane</location>
        <topology evidence="1">Single-pass type II membrane protein</topology>
    </subcellularLocation>
</comment>
<evidence type="ECO:0000256" key="2">
    <source>
        <dbReference type="ARBA" id="ARBA00006003"/>
    </source>
</evidence>
<evidence type="ECO:0000256" key="7">
    <source>
        <dbReference type="ARBA" id="ARBA00022989"/>
    </source>
</evidence>
<keyword evidence="6" id="KW-0735">Signal-anchor</keyword>
<dbReference type="PANTHER" id="PTHR13713:SF59">
    <property type="entry name" value="ST3 BETA-GALACTOSIDE ALPHA-2,3-SIALYLTRANSFERASE 4"/>
    <property type="match status" value="1"/>
</dbReference>
<dbReference type="GO" id="GO:0003836">
    <property type="term" value="F:beta-galactoside (CMP) alpha-2,3-sialyltransferase activity"/>
    <property type="evidence" value="ECO:0007669"/>
    <property type="project" value="TreeGrafter"/>
</dbReference>
<keyword evidence="10" id="KW-0325">Glycoprotein</keyword>
<keyword evidence="11" id="KW-1185">Reference proteome</keyword>
<dbReference type="GO" id="GO:0000139">
    <property type="term" value="C:Golgi membrane"/>
    <property type="evidence" value="ECO:0007669"/>
    <property type="project" value="UniProtKB-SubCell"/>
</dbReference>
<accession>A0AA97KE35</accession>
<proteinExistence type="inferred from homology"/>
<comment type="similarity">
    <text evidence="2">Belongs to the glycosyltransferase 29 family.</text>
</comment>
<evidence type="ECO:0000313" key="12">
    <source>
        <dbReference type="RefSeq" id="XP_054853239.1"/>
    </source>
</evidence>
<evidence type="ECO:0000256" key="9">
    <source>
        <dbReference type="ARBA" id="ARBA00023136"/>
    </source>
</evidence>
<dbReference type="Pfam" id="PF00777">
    <property type="entry name" value="Glyco_transf_29"/>
    <property type="match status" value="1"/>
</dbReference>
<organism evidence="11 12">
    <name type="scientific">Eublepharis macularius</name>
    <name type="common">Leopard gecko</name>
    <name type="synonym">Cyrtodactylus macularius</name>
    <dbReference type="NCBI Taxonomy" id="481883"/>
    <lineage>
        <taxon>Eukaryota</taxon>
        <taxon>Metazoa</taxon>
        <taxon>Chordata</taxon>
        <taxon>Craniata</taxon>
        <taxon>Vertebrata</taxon>
        <taxon>Euteleostomi</taxon>
        <taxon>Lepidosauria</taxon>
        <taxon>Squamata</taxon>
        <taxon>Bifurcata</taxon>
        <taxon>Gekkota</taxon>
        <taxon>Eublepharidae</taxon>
        <taxon>Eublepharinae</taxon>
        <taxon>Eublepharis</taxon>
    </lineage>
</organism>
<keyword evidence="7" id="KW-1133">Transmembrane helix</keyword>
<keyword evidence="3" id="KW-0328">Glycosyltransferase</keyword>
<protein>
    <submittedName>
        <fullName evidence="12">CMP-N-acetylneuraminate-beta-galactosamide- alpha-2,3-sialyltransferase 4-like</fullName>
    </submittedName>
</protein>
<dbReference type="RefSeq" id="XP_054853239.1">
    <property type="nucleotide sequence ID" value="XM_054997264.1"/>
</dbReference>
<evidence type="ECO:0000256" key="6">
    <source>
        <dbReference type="ARBA" id="ARBA00022968"/>
    </source>
</evidence>
<dbReference type="GO" id="GO:0009247">
    <property type="term" value="P:glycolipid biosynthetic process"/>
    <property type="evidence" value="ECO:0007669"/>
    <property type="project" value="TreeGrafter"/>
</dbReference>
<evidence type="ECO:0000256" key="1">
    <source>
        <dbReference type="ARBA" id="ARBA00004323"/>
    </source>
</evidence>
<name>A0AA97KE35_EUBMA</name>
<dbReference type="InterPro" id="IPR001675">
    <property type="entry name" value="Glyco_trans_29"/>
</dbReference>
<dbReference type="PANTHER" id="PTHR13713">
    <property type="entry name" value="SIALYLTRANSFERASE"/>
    <property type="match status" value="1"/>
</dbReference>
<dbReference type="Proteomes" id="UP001190640">
    <property type="component" value="Chromosome 14"/>
</dbReference>
<dbReference type="InterPro" id="IPR038578">
    <property type="entry name" value="GT29-like_sf"/>
</dbReference>
<evidence type="ECO:0000256" key="3">
    <source>
        <dbReference type="ARBA" id="ARBA00022676"/>
    </source>
</evidence>
<dbReference type="FunFam" id="3.90.1480.20:FF:000015">
    <property type="entry name" value="Lactosylceramide alpha-2,3-sialyltransferase"/>
    <property type="match status" value="1"/>
</dbReference>
<dbReference type="Gene3D" id="3.90.1480.20">
    <property type="entry name" value="Glycosyl transferase family 29"/>
    <property type="match status" value="1"/>
</dbReference>
<keyword evidence="9" id="KW-0472">Membrane</keyword>
<sequence>MASGIAQRLREIYRIQEDSGSDLASAMNWVEAPGEMYEFLPYPSRLLSWVIFVCLRRQLKGMLMIASAVTIVRIFQELLKTPPDGIYYEKDFNICKKRYAWKQPLMGFEPDWYLFLRSHDLFWNSSTPTPSEVDKVLQQHHLPFGLKDADLIALDTLQWIPHQEIPKSISSLHCRTCIVVGNGYTLLGRSLGKFIDSHHVIIRINDAPLKGYENDVGKKTTFRFFFPESALSDPLANSDNDTVFVLVPFKTLDFLWVKEVLQNKEEDEKETLAGFWRQPPMKWKGKASHLRILNPYVTFQATFKFLQLDQWTQKHSTTGIIALNFALHLCQELNIVGFGYPHNHDRTSPVHYYGMDRLTSEVALIHDLTAEQEWLLKMQEREIISNVLHPSTSWVWGPRPQW</sequence>
<evidence type="ECO:0000256" key="10">
    <source>
        <dbReference type="ARBA" id="ARBA00023180"/>
    </source>
</evidence>
<reference evidence="12" key="1">
    <citation type="submission" date="2025-08" db="UniProtKB">
        <authorList>
            <consortium name="RefSeq"/>
        </authorList>
    </citation>
    <scope>IDENTIFICATION</scope>
    <source>
        <tissue evidence="12">Blood</tissue>
    </source>
</reference>
<gene>
    <name evidence="12" type="primary">LOC129341908</name>
</gene>
<keyword evidence="8" id="KW-0333">Golgi apparatus</keyword>
<dbReference type="AlphaFoldDB" id="A0AA97KE35"/>
<keyword evidence="5" id="KW-0812">Transmembrane</keyword>
<dbReference type="KEGG" id="emc:129341908"/>
<evidence type="ECO:0000256" key="5">
    <source>
        <dbReference type="ARBA" id="ARBA00022692"/>
    </source>
</evidence>
<dbReference type="InterPro" id="IPR051142">
    <property type="entry name" value="Glycosyltransferase_29"/>
</dbReference>